<feature type="compositionally biased region" description="Pro residues" evidence="1">
    <location>
        <begin position="80"/>
        <end position="89"/>
    </location>
</feature>
<sequence>MAITTHGRAGDSSRAVTARSVALALACAVVGALLTALVLLGRGESVSPAVRLASAGDSAQRLQTSVLAVRSAGAAEPAEPNLPPTPPPSLTARATLPNSGEDPWAPRSLDAADHGASVPMDVVIAAPERKAPQAPPVIQRPPLAVHRRDHRPARDAAESEAMAAEAVPVADVPATEPAPAATADSEGDRGVQDAEVATEPPRPKSRRRRQAERALRSTNLHLVTAPPMQPAVESPQH</sequence>
<reference evidence="3" key="1">
    <citation type="submission" date="2021-01" db="EMBL/GenBank/DDBJ databases">
        <authorList>
            <person name="Corre E."/>
            <person name="Pelletier E."/>
            <person name="Niang G."/>
            <person name="Scheremetjew M."/>
            <person name="Finn R."/>
            <person name="Kale V."/>
            <person name="Holt S."/>
            <person name="Cochrane G."/>
            <person name="Meng A."/>
            <person name="Brown T."/>
            <person name="Cohen L."/>
        </authorList>
    </citation>
    <scope>NUCLEOTIDE SEQUENCE</scope>
    <source>
        <strain evidence="3">CCAP 1951/1</strain>
    </source>
</reference>
<evidence type="ECO:0000313" key="3">
    <source>
        <dbReference type="EMBL" id="CAD9144474.1"/>
    </source>
</evidence>
<evidence type="ECO:0000256" key="2">
    <source>
        <dbReference type="SAM" id="Phobius"/>
    </source>
</evidence>
<keyword evidence="2" id="KW-0812">Transmembrane</keyword>
<dbReference type="AlphaFoldDB" id="A0A7S1W265"/>
<feature type="compositionally biased region" description="Low complexity" evidence="1">
    <location>
        <begin position="159"/>
        <end position="184"/>
    </location>
</feature>
<evidence type="ECO:0000256" key="1">
    <source>
        <dbReference type="SAM" id="MobiDB-lite"/>
    </source>
</evidence>
<organism evidence="3">
    <name type="scientific">Neobodo designis</name>
    <name type="common">Flagellated protozoan</name>
    <name type="synonym">Bodo designis</name>
    <dbReference type="NCBI Taxonomy" id="312471"/>
    <lineage>
        <taxon>Eukaryota</taxon>
        <taxon>Discoba</taxon>
        <taxon>Euglenozoa</taxon>
        <taxon>Kinetoplastea</taxon>
        <taxon>Metakinetoplastina</taxon>
        <taxon>Neobodonida</taxon>
        <taxon>Neobodo</taxon>
    </lineage>
</organism>
<keyword evidence="2" id="KW-1133">Transmembrane helix</keyword>
<name>A0A7S1W265_NEODS</name>
<feature type="region of interest" description="Disordered" evidence="1">
    <location>
        <begin position="70"/>
        <end position="112"/>
    </location>
</feature>
<proteinExistence type="predicted"/>
<feature type="transmembrane region" description="Helical" evidence="2">
    <location>
        <begin position="21"/>
        <end position="41"/>
    </location>
</feature>
<feature type="region of interest" description="Disordered" evidence="1">
    <location>
        <begin position="128"/>
        <end position="237"/>
    </location>
</feature>
<keyword evidence="2" id="KW-0472">Membrane</keyword>
<protein>
    <submittedName>
        <fullName evidence="3">Uncharacterized protein</fullName>
    </submittedName>
</protein>
<accession>A0A7S1W265</accession>
<gene>
    <name evidence="3" type="ORF">NDES1114_LOCUS29466</name>
</gene>
<dbReference type="EMBL" id="HBGF01044032">
    <property type="protein sequence ID" value="CAD9144474.1"/>
    <property type="molecule type" value="Transcribed_RNA"/>
</dbReference>